<dbReference type="PANTHER" id="PTHR20908:SF1">
    <property type="entry name" value="LD15586P"/>
    <property type="match status" value="1"/>
</dbReference>
<dbReference type="AlphaFoldDB" id="A0AAV2H7A4"/>
<comment type="caution">
    <text evidence="1">The sequence shown here is derived from an EMBL/GenBank/DDBJ whole genome shotgun (WGS) entry which is preliminary data.</text>
</comment>
<evidence type="ECO:0008006" key="3">
    <source>
        <dbReference type="Google" id="ProtNLM"/>
    </source>
</evidence>
<keyword evidence="2" id="KW-1185">Reference proteome</keyword>
<dbReference type="EMBL" id="CAXITT010000051">
    <property type="protein sequence ID" value="CAL1529572.1"/>
    <property type="molecule type" value="Genomic_DNA"/>
</dbReference>
<dbReference type="Proteomes" id="UP001497497">
    <property type="component" value="Unassembled WGS sequence"/>
</dbReference>
<dbReference type="Pfam" id="PF05705">
    <property type="entry name" value="DUF829"/>
    <property type="match status" value="1"/>
</dbReference>
<proteinExistence type="predicted"/>
<dbReference type="PANTHER" id="PTHR20908">
    <property type="entry name" value="LD15586P"/>
    <property type="match status" value="1"/>
</dbReference>
<dbReference type="InterPro" id="IPR008547">
    <property type="entry name" value="DUF829_TMEM53"/>
</dbReference>
<reference evidence="1 2" key="1">
    <citation type="submission" date="2024-04" db="EMBL/GenBank/DDBJ databases">
        <authorList>
            <consortium name="Genoscope - CEA"/>
            <person name="William W."/>
        </authorList>
    </citation>
    <scope>NUCLEOTIDE SEQUENCE [LARGE SCALE GENOMIC DNA]</scope>
</reference>
<accession>A0AAV2H7A4</accession>
<dbReference type="SUPFAM" id="SSF53474">
    <property type="entry name" value="alpha/beta-Hydrolases"/>
    <property type="match status" value="1"/>
</dbReference>
<dbReference type="GO" id="GO:0017171">
    <property type="term" value="F:serine hydrolase activity"/>
    <property type="evidence" value="ECO:0007669"/>
    <property type="project" value="TreeGrafter"/>
</dbReference>
<sequence length="313" mass="35706">MATAIWSPAGRCCLPILKKHMPLLFASRHESSLPPLKTEKLNHNIQLRTIQETSKSPRPLVLLFGWMLAKQRHLDKYGNLYHSKGFDVLSVQMKPTQVLIPTQAQKTMEELLNILQQKSLNEKPLMVHGFSVGGYMYGELLIKLKENAEKYQNVRRRMVGQIFDSPVDYEGVAPGFASVLVKNKVGQKILKNALEAYLATFKKTITCHYIKSSNAFHKNELRLPSLLLYSRSDPIGVDTRIEMVMKSWRSQGISVMTRCWETSPHVSHFHRHPDEYIEAILKFLNSVGLTKTETPALKRKAGTKIQKEVQQAI</sequence>
<name>A0AAV2H7A4_LYMST</name>
<gene>
    <name evidence="1" type="ORF">GSLYS_00003727001</name>
</gene>
<dbReference type="InterPro" id="IPR029058">
    <property type="entry name" value="AB_hydrolase_fold"/>
</dbReference>
<organism evidence="1 2">
    <name type="scientific">Lymnaea stagnalis</name>
    <name type="common">Great pond snail</name>
    <name type="synonym">Helix stagnalis</name>
    <dbReference type="NCBI Taxonomy" id="6523"/>
    <lineage>
        <taxon>Eukaryota</taxon>
        <taxon>Metazoa</taxon>
        <taxon>Spiralia</taxon>
        <taxon>Lophotrochozoa</taxon>
        <taxon>Mollusca</taxon>
        <taxon>Gastropoda</taxon>
        <taxon>Heterobranchia</taxon>
        <taxon>Euthyneura</taxon>
        <taxon>Panpulmonata</taxon>
        <taxon>Hygrophila</taxon>
        <taxon>Lymnaeoidea</taxon>
        <taxon>Lymnaeidae</taxon>
        <taxon>Lymnaea</taxon>
    </lineage>
</organism>
<evidence type="ECO:0000313" key="1">
    <source>
        <dbReference type="EMBL" id="CAL1529572.1"/>
    </source>
</evidence>
<dbReference type="Gene3D" id="3.40.50.1820">
    <property type="entry name" value="alpha/beta hydrolase"/>
    <property type="match status" value="1"/>
</dbReference>
<protein>
    <recommendedName>
        <fullName evidence="3">Transmembrane protein 53</fullName>
    </recommendedName>
</protein>
<evidence type="ECO:0000313" key="2">
    <source>
        <dbReference type="Proteomes" id="UP001497497"/>
    </source>
</evidence>